<dbReference type="PANTHER" id="PTHR21328">
    <property type="entry name" value="POLY ADP-RIBOSE POLYMERASE FAMILY, MEMBER PARP"/>
    <property type="match status" value="1"/>
</dbReference>
<feature type="compositionally biased region" description="Polar residues" evidence="5">
    <location>
        <begin position="23"/>
        <end position="37"/>
    </location>
</feature>
<keyword evidence="4" id="KW-0520">NAD</keyword>
<name>A0A0C9V9T5_9AGAM</name>
<dbReference type="CDD" id="cd23802">
    <property type="entry name" value="UBCc_UBE2Q"/>
    <property type="match status" value="1"/>
</dbReference>
<dbReference type="Proteomes" id="UP000053820">
    <property type="component" value="Unassembled WGS sequence"/>
</dbReference>
<keyword evidence="3" id="KW-0548">Nucleotidyltransferase</keyword>
<dbReference type="PROSITE" id="PS50127">
    <property type="entry name" value="UBC_2"/>
    <property type="match status" value="1"/>
</dbReference>
<dbReference type="SUPFAM" id="SSF54495">
    <property type="entry name" value="UBC-like"/>
    <property type="match status" value="1"/>
</dbReference>
<gene>
    <name evidence="7" type="ORF">HYDPIDRAFT_30416</name>
</gene>
<dbReference type="HOGENOM" id="CLU_003143_1_0_1"/>
<evidence type="ECO:0000259" key="6">
    <source>
        <dbReference type="PROSITE" id="PS50127"/>
    </source>
</evidence>
<dbReference type="Pfam" id="PF00179">
    <property type="entry name" value="UQ_con"/>
    <property type="match status" value="1"/>
</dbReference>
<accession>A0A0C9V9T5</accession>
<evidence type="ECO:0000256" key="3">
    <source>
        <dbReference type="ARBA" id="ARBA00022695"/>
    </source>
</evidence>
<dbReference type="SMART" id="SM00212">
    <property type="entry name" value="UBCc"/>
    <property type="match status" value="1"/>
</dbReference>
<reference evidence="7 8" key="1">
    <citation type="submission" date="2014-04" db="EMBL/GenBank/DDBJ databases">
        <title>Evolutionary Origins and Diversification of the Mycorrhizal Mutualists.</title>
        <authorList>
            <consortium name="DOE Joint Genome Institute"/>
            <consortium name="Mycorrhizal Genomics Consortium"/>
            <person name="Kohler A."/>
            <person name="Kuo A."/>
            <person name="Nagy L.G."/>
            <person name="Floudas D."/>
            <person name="Copeland A."/>
            <person name="Barry K.W."/>
            <person name="Cichocki N."/>
            <person name="Veneault-Fourrey C."/>
            <person name="LaButti K."/>
            <person name="Lindquist E.A."/>
            <person name="Lipzen A."/>
            <person name="Lundell T."/>
            <person name="Morin E."/>
            <person name="Murat C."/>
            <person name="Riley R."/>
            <person name="Ohm R."/>
            <person name="Sun H."/>
            <person name="Tunlid A."/>
            <person name="Henrissat B."/>
            <person name="Grigoriev I.V."/>
            <person name="Hibbett D.S."/>
            <person name="Martin F."/>
        </authorList>
    </citation>
    <scope>NUCLEOTIDE SEQUENCE [LARGE SCALE GENOMIC DNA]</scope>
    <source>
        <strain evidence="7 8">MD-312</strain>
    </source>
</reference>
<dbReference type="GO" id="GO:0016779">
    <property type="term" value="F:nucleotidyltransferase activity"/>
    <property type="evidence" value="ECO:0007669"/>
    <property type="project" value="UniProtKB-KW"/>
</dbReference>
<keyword evidence="1" id="KW-0328">Glycosyltransferase</keyword>
<proteinExistence type="predicted"/>
<feature type="region of interest" description="Disordered" evidence="5">
    <location>
        <begin position="859"/>
        <end position="878"/>
    </location>
</feature>
<evidence type="ECO:0000313" key="7">
    <source>
        <dbReference type="EMBL" id="KIJ62454.1"/>
    </source>
</evidence>
<dbReference type="InterPro" id="IPR051838">
    <property type="entry name" value="ARTD_PARP"/>
</dbReference>
<organism evidence="7 8">
    <name type="scientific">Hydnomerulius pinastri MD-312</name>
    <dbReference type="NCBI Taxonomy" id="994086"/>
    <lineage>
        <taxon>Eukaryota</taxon>
        <taxon>Fungi</taxon>
        <taxon>Dikarya</taxon>
        <taxon>Basidiomycota</taxon>
        <taxon>Agaricomycotina</taxon>
        <taxon>Agaricomycetes</taxon>
        <taxon>Agaricomycetidae</taxon>
        <taxon>Boletales</taxon>
        <taxon>Boletales incertae sedis</taxon>
        <taxon>Leucogyrophana</taxon>
    </lineage>
</organism>
<feature type="region of interest" description="Disordered" evidence="5">
    <location>
        <begin position="1"/>
        <end position="41"/>
    </location>
</feature>
<dbReference type="OrthoDB" id="109543at2759"/>
<evidence type="ECO:0000256" key="2">
    <source>
        <dbReference type="ARBA" id="ARBA00022679"/>
    </source>
</evidence>
<dbReference type="EMBL" id="KN839855">
    <property type="protein sequence ID" value="KIJ62454.1"/>
    <property type="molecule type" value="Genomic_DNA"/>
</dbReference>
<evidence type="ECO:0000256" key="5">
    <source>
        <dbReference type="SAM" id="MobiDB-lite"/>
    </source>
</evidence>
<evidence type="ECO:0000313" key="8">
    <source>
        <dbReference type="Proteomes" id="UP000053820"/>
    </source>
</evidence>
<dbReference type="GO" id="GO:0003950">
    <property type="term" value="F:NAD+ poly-ADP-ribosyltransferase activity"/>
    <property type="evidence" value="ECO:0007669"/>
    <property type="project" value="InterPro"/>
</dbReference>
<dbReference type="AlphaFoldDB" id="A0A0C9V9T5"/>
<dbReference type="Pfam" id="PF00644">
    <property type="entry name" value="PARP"/>
    <property type="match status" value="1"/>
</dbReference>
<dbReference type="InterPro" id="IPR000608">
    <property type="entry name" value="UBC"/>
</dbReference>
<evidence type="ECO:0000256" key="4">
    <source>
        <dbReference type="ARBA" id="ARBA00023027"/>
    </source>
</evidence>
<dbReference type="Gene3D" id="3.90.228.10">
    <property type="match status" value="1"/>
</dbReference>
<dbReference type="InterPro" id="IPR016135">
    <property type="entry name" value="UBQ-conjugating_enzyme/RWD"/>
</dbReference>
<evidence type="ECO:0000256" key="1">
    <source>
        <dbReference type="ARBA" id="ARBA00022676"/>
    </source>
</evidence>
<dbReference type="InterPro" id="IPR012317">
    <property type="entry name" value="Poly(ADP-ribose)pol_cat_dom"/>
</dbReference>
<dbReference type="Gene3D" id="3.10.110.10">
    <property type="entry name" value="Ubiquitin Conjugating Enzyme"/>
    <property type="match status" value="1"/>
</dbReference>
<protein>
    <recommendedName>
        <fullName evidence="6">UBC core domain-containing protein</fullName>
    </recommendedName>
</protein>
<keyword evidence="8" id="KW-1185">Reference proteome</keyword>
<sequence length="1112" mass="124606">MDQAHIDSDDDMFMDAPEVRVSEGSSSSTLGTPTQSVAKPLKGRKRFNADLLQLKNHPELISRSDKWSVKRVRPGDDDGSIDVALMETASNMLQAVSLLVSDTSEYPNNHTIFGYSPDSGPLEAKVTAIVEKLSVRPGCTLQDAAEFLVREISRSDEDDDDDEGGEDEIEIDDHMSIDEDFSQALYQGLPRTSRLRLGQLKKDFVEAKAAGYSPGILWAGSGDFILSISIPLTELTKCIPPHALLAWDRHFLEPGQHLTLLISGMWGFYPLVQRDGTLLREAARAGANLKFKVGFTQKYKPSPDSATTAFRQFTLKDSRDKKKPEPINPFFDLTGDSDDEDYLDNLVKGPENEVDEAAFQRMSLSNSLESLLDQHLLRLIQLREKFNFGWAAAEELLWQAETSQENPSTIVLEKREMLEKADVDEQELSASYKLPDDSIDPGSTKLNLLTTSFSFLLRRLALCTRHCVICHKKLQNEYEALKPYVCDSNLCIFQYYSLNLGPSLEYDIIANTEVVDLLVSLAYTAAADQVLDEPLPRGMGLLVPRPAGSVIQVDDGGLCQFDSLSVQEMRSAIVMLLNSLPPIGDMKKYLQRKSSADNTRLRDMDPDVLPAAWSLLRWSVASCTAHIQELTDKEDCLKNISPQFRQFRFMVGAPDKEAKFKTALEKETAGDANAQEYPTLFGFHGSPLKNWHSIIRHGLWYKSIAHGRAHGHGVYFAKDGNISMRGYAAHSAHRWKNSMLLPTNCFALAEIVNRPQQFVSQNPYYVVDKTDWIMCRYLLVQYMGDHSTGGSRGSWTQDAQRAREPQTIQEGRYLTQDPKCPAMLDGQTVGVPQPSYHIDKLLAACAKGCQEVGLDQEDRGVFDAPDDDDDPPEPNLSTETETILEGITTTSAFPPLEEWKPDAEWTERNVEEMSDPPRDSSPSATMALQKEFKAMLKEQKLAEKKNDLATLGWYMSPDHNGDNLYQWIVEMHSFDPELPISKDMKTKGVNSLVFEIRFPPSFPHSPPFFRIIRPRFLTYMHGGGGHITVGGSICMDLLTSDGWLPSYSISAVLLQIKLAISSTDPRPARLQETTWDRPYTAHEALHGYTRAAAMHNWKISNAGEIQKLVTNR</sequence>
<feature type="domain" description="UBC core" evidence="6">
    <location>
        <begin position="923"/>
        <end position="1098"/>
    </location>
</feature>
<keyword evidence="2" id="KW-0808">Transferase</keyword>
<dbReference type="SUPFAM" id="SSF56399">
    <property type="entry name" value="ADP-ribosylation"/>
    <property type="match status" value="1"/>
</dbReference>